<evidence type="ECO:0000313" key="2">
    <source>
        <dbReference type="Proteomes" id="UP000252519"/>
    </source>
</evidence>
<evidence type="ECO:0000313" key="1">
    <source>
        <dbReference type="EMBL" id="RCN36097.1"/>
    </source>
</evidence>
<gene>
    <name evidence="1" type="ORF">ANCCAN_18032</name>
</gene>
<dbReference type="AlphaFoldDB" id="A0A368G0I8"/>
<dbReference type="Proteomes" id="UP000252519">
    <property type="component" value="Unassembled WGS sequence"/>
</dbReference>
<comment type="caution">
    <text evidence="1">The sequence shown here is derived from an EMBL/GenBank/DDBJ whole genome shotgun (WGS) entry which is preliminary data.</text>
</comment>
<proteinExistence type="predicted"/>
<organism evidence="1 2">
    <name type="scientific">Ancylostoma caninum</name>
    <name type="common">Dog hookworm</name>
    <dbReference type="NCBI Taxonomy" id="29170"/>
    <lineage>
        <taxon>Eukaryota</taxon>
        <taxon>Metazoa</taxon>
        <taxon>Ecdysozoa</taxon>
        <taxon>Nematoda</taxon>
        <taxon>Chromadorea</taxon>
        <taxon>Rhabditida</taxon>
        <taxon>Rhabditina</taxon>
        <taxon>Rhabditomorpha</taxon>
        <taxon>Strongyloidea</taxon>
        <taxon>Ancylostomatidae</taxon>
        <taxon>Ancylostomatinae</taxon>
        <taxon>Ancylostoma</taxon>
    </lineage>
</organism>
<accession>A0A368G0I8</accession>
<name>A0A368G0I8_ANCCA</name>
<reference evidence="1 2" key="1">
    <citation type="submission" date="2014-10" db="EMBL/GenBank/DDBJ databases">
        <title>Draft genome of the hookworm Ancylostoma caninum.</title>
        <authorList>
            <person name="Mitreva M."/>
        </authorList>
    </citation>
    <scope>NUCLEOTIDE SEQUENCE [LARGE SCALE GENOMIC DNA]</scope>
    <source>
        <strain evidence="1 2">Baltimore</strain>
    </source>
</reference>
<dbReference type="EMBL" id="JOJR01000590">
    <property type="protein sequence ID" value="RCN36097.1"/>
    <property type="molecule type" value="Genomic_DNA"/>
</dbReference>
<sequence length="57" mass="5943">METSGTLAASSESSWEYPFFCCAAASHACAHSASGFSAGLAFVNVVSAPPTIKRHHR</sequence>
<protein>
    <submittedName>
        <fullName evidence="1">Uncharacterized protein</fullName>
    </submittedName>
</protein>
<keyword evidence="2" id="KW-1185">Reference proteome</keyword>